<keyword evidence="2" id="KW-1185">Reference proteome</keyword>
<accession>A0A2P4NMM5</accession>
<comment type="caution">
    <text evidence="1">The sequence shown here is derived from an EMBL/GenBank/DDBJ whole genome shotgun (WGS) entry which is preliminary data.</text>
</comment>
<protein>
    <submittedName>
        <fullName evidence="1">DUF362 domain-containing protein</fullName>
    </submittedName>
</protein>
<gene>
    <name evidence="1" type="ORF">AUR65_017310</name>
</gene>
<dbReference type="Gene3D" id="3.40.50.11440">
    <property type="match status" value="1"/>
</dbReference>
<evidence type="ECO:0000313" key="2">
    <source>
        <dbReference type="Proteomes" id="UP000053621"/>
    </source>
</evidence>
<dbReference type="OrthoDB" id="337900at2157"/>
<evidence type="ECO:0000313" key="1">
    <source>
        <dbReference type="EMBL" id="POG54385.1"/>
    </source>
</evidence>
<proteinExistence type="predicted"/>
<organism evidence="1 2">
    <name type="scientific">Haloferax marisrubri</name>
    <dbReference type="NCBI Taxonomy" id="1544719"/>
    <lineage>
        <taxon>Archaea</taxon>
        <taxon>Methanobacteriati</taxon>
        <taxon>Methanobacteriota</taxon>
        <taxon>Stenosarchaea group</taxon>
        <taxon>Halobacteria</taxon>
        <taxon>Halobacteriales</taxon>
        <taxon>Haloferacaceae</taxon>
        <taxon>Haloferax</taxon>
    </lineage>
</organism>
<dbReference type="EMBL" id="LOPW02000018">
    <property type="protein sequence ID" value="POG54385.1"/>
    <property type="molecule type" value="Genomic_DNA"/>
</dbReference>
<name>A0A2P4NMM5_9EURY</name>
<dbReference type="AlphaFoldDB" id="A0A2P4NMM5"/>
<reference evidence="1" key="1">
    <citation type="submission" date="2017-08" db="EMBL/GenBank/DDBJ databases">
        <title>Haloferax marisrubri sp. nov., isolated from the Discovery deep brine-seawater interface in the Red Sea.</title>
        <authorList>
            <person name="Zhang G."/>
            <person name="Stingl U."/>
        </authorList>
    </citation>
    <scope>NUCLEOTIDE SEQUENCE [LARGE SCALE GENOMIC DNA]</scope>
    <source>
        <strain evidence="1">SB3</strain>
    </source>
</reference>
<dbReference type="RefSeq" id="WP_058568136.1">
    <property type="nucleotide sequence ID" value="NZ_LOPW02000018.1"/>
</dbReference>
<sequence length="458" mass="49114">MSNSAVEFRMHTDDGENPVDWLSVPEDVILEACGNPPLPELGIIEQVWETNPIPTDEVAEAAATAVGALSFADVPDGGEVALGVGSRGIANIPDIVAGVVDAVSEAGYEPFIFPAMGSHGGATGEGQREMLNELGVTEERIGCEIRSSMEVVEVGRTPDRDVPVVADANAAAADAIIPINRVKPHTDFDGEVESGLSKMLVIGMGKQRGAQIAHKWAVDWSFRRMIPEITEQLLDSLPIVGGVAIVEDQHDDTTLIEGVPPSGFLDRERELLETAYDLMPKLPFEELDLVVFDRQGKEISGQGMDTNVIGRRPFSINEPAPEKPNIKRIYTHGLTEKTHGNAMGVGSADVIHEDIVAELDAQTTLINALTASTIRGVKLPPVVETDRAGVVAALSTIGVVDPDTVRVVRAADTMHLHRLYASPALVEEARDRDDLRVVEEASPIAFEDGQFAAPSLRD</sequence>
<dbReference type="Proteomes" id="UP000053621">
    <property type="component" value="Unassembled WGS sequence"/>
</dbReference>